<dbReference type="Gramene" id="KJB38833">
    <property type="protein sequence ID" value="KJB38833"/>
    <property type="gene ID" value="B456_006G274700"/>
</dbReference>
<keyword evidence="1" id="KW-0472">Membrane</keyword>
<name>A0A0D2QHQ8_GOSRA</name>
<evidence type="ECO:0000313" key="3">
    <source>
        <dbReference type="Proteomes" id="UP000032304"/>
    </source>
</evidence>
<dbReference type="STRING" id="29730.A0A0D2QHQ8"/>
<gene>
    <name evidence="2" type="ORF">B456_006G274700</name>
</gene>
<protein>
    <submittedName>
        <fullName evidence="2">Uncharacterized protein</fullName>
    </submittedName>
</protein>
<evidence type="ECO:0000313" key="2">
    <source>
        <dbReference type="EMBL" id="KJB38833.1"/>
    </source>
</evidence>
<dbReference type="AlphaFoldDB" id="A0A0D2QHQ8"/>
<feature type="transmembrane region" description="Helical" evidence="1">
    <location>
        <begin position="15"/>
        <end position="33"/>
    </location>
</feature>
<keyword evidence="1" id="KW-1133">Transmembrane helix</keyword>
<sequence>MKYLSWSYMLTKNTGIIFTLISCSYFCVICPVFRSATQTWDLCFYCLQRYIEASKARLYHSRDDSVALVAQTVILYIFENILKLITSIHGIRNWGTVAGTPQSERSSHNIFSHIFSLSKATHRVGMICTVYSFMSLQTPFRLFCIFNL</sequence>
<organism evidence="2 3">
    <name type="scientific">Gossypium raimondii</name>
    <name type="common">Peruvian cotton</name>
    <name type="synonym">Gossypium klotzschianum subsp. raimondii</name>
    <dbReference type="NCBI Taxonomy" id="29730"/>
    <lineage>
        <taxon>Eukaryota</taxon>
        <taxon>Viridiplantae</taxon>
        <taxon>Streptophyta</taxon>
        <taxon>Embryophyta</taxon>
        <taxon>Tracheophyta</taxon>
        <taxon>Spermatophyta</taxon>
        <taxon>Magnoliopsida</taxon>
        <taxon>eudicotyledons</taxon>
        <taxon>Gunneridae</taxon>
        <taxon>Pentapetalae</taxon>
        <taxon>rosids</taxon>
        <taxon>malvids</taxon>
        <taxon>Malvales</taxon>
        <taxon>Malvaceae</taxon>
        <taxon>Malvoideae</taxon>
        <taxon>Gossypium</taxon>
    </lineage>
</organism>
<dbReference type="Proteomes" id="UP000032304">
    <property type="component" value="Chromosome 6"/>
</dbReference>
<accession>A0A0D2QHQ8</accession>
<evidence type="ECO:0000256" key="1">
    <source>
        <dbReference type="SAM" id="Phobius"/>
    </source>
</evidence>
<proteinExistence type="predicted"/>
<dbReference type="PROSITE" id="PS51257">
    <property type="entry name" value="PROKAR_LIPOPROTEIN"/>
    <property type="match status" value="1"/>
</dbReference>
<dbReference type="EMBL" id="CM001745">
    <property type="protein sequence ID" value="KJB38833.1"/>
    <property type="molecule type" value="Genomic_DNA"/>
</dbReference>
<keyword evidence="1" id="KW-0812">Transmembrane</keyword>
<reference evidence="2 3" key="1">
    <citation type="journal article" date="2012" name="Nature">
        <title>Repeated polyploidization of Gossypium genomes and the evolution of spinnable cotton fibres.</title>
        <authorList>
            <person name="Paterson A.H."/>
            <person name="Wendel J.F."/>
            <person name="Gundlach H."/>
            <person name="Guo H."/>
            <person name="Jenkins J."/>
            <person name="Jin D."/>
            <person name="Llewellyn D."/>
            <person name="Showmaker K.C."/>
            <person name="Shu S."/>
            <person name="Udall J."/>
            <person name="Yoo M.J."/>
            <person name="Byers R."/>
            <person name="Chen W."/>
            <person name="Doron-Faigenboim A."/>
            <person name="Duke M.V."/>
            <person name="Gong L."/>
            <person name="Grimwood J."/>
            <person name="Grover C."/>
            <person name="Grupp K."/>
            <person name="Hu G."/>
            <person name="Lee T.H."/>
            <person name="Li J."/>
            <person name="Lin L."/>
            <person name="Liu T."/>
            <person name="Marler B.S."/>
            <person name="Page J.T."/>
            <person name="Roberts A.W."/>
            <person name="Romanel E."/>
            <person name="Sanders W.S."/>
            <person name="Szadkowski E."/>
            <person name="Tan X."/>
            <person name="Tang H."/>
            <person name="Xu C."/>
            <person name="Wang J."/>
            <person name="Wang Z."/>
            <person name="Zhang D."/>
            <person name="Zhang L."/>
            <person name="Ashrafi H."/>
            <person name="Bedon F."/>
            <person name="Bowers J.E."/>
            <person name="Brubaker C.L."/>
            <person name="Chee P.W."/>
            <person name="Das S."/>
            <person name="Gingle A.R."/>
            <person name="Haigler C.H."/>
            <person name="Harker D."/>
            <person name="Hoffmann L.V."/>
            <person name="Hovav R."/>
            <person name="Jones D.C."/>
            <person name="Lemke C."/>
            <person name="Mansoor S."/>
            <person name="ur Rahman M."/>
            <person name="Rainville L.N."/>
            <person name="Rambani A."/>
            <person name="Reddy U.K."/>
            <person name="Rong J.K."/>
            <person name="Saranga Y."/>
            <person name="Scheffler B.E."/>
            <person name="Scheffler J.A."/>
            <person name="Stelly D.M."/>
            <person name="Triplett B.A."/>
            <person name="Van Deynze A."/>
            <person name="Vaslin M.F."/>
            <person name="Waghmare V.N."/>
            <person name="Walford S.A."/>
            <person name="Wright R.J."/>
            <person name="Zaki E.A."/>
            <person name="Zhang T."/>
            <person name="Dennis E.S."/>
            <person name="Mayer K.F."/>
            <person name="Peterson D.G."/>
            <person name="Rokhsar D.S."/>
            <person name="Wang X."/>
            <person name="Schmutz J."/>
        </authorList>
    </citation>
    <scope>NUCLEOTIDE SEQUENCE [LARGE SCALE GENOMIC DNA]</scope>
</reference>
<keyword evidence="3" id="KW-1185">Reference proteome</keyword>